<dbReference type="GO" id="GO:0009117">
    <property type="term" value="P:nucleotide metabolic process"/>
    <property type="evidence" value="ECO:0007669"/>
    <property type="project" value="UniProtKB-KW"/>
</dbReference>
<dbReference type="Gene3D" id="3.90.950.10">
    <property type="match status" value="1"/>
</dbReference>
<evidence type="ECO:0000256" key="3">
    <source>
        <dbReference type="ARBA" id="ARBA00023080"/>
    </source>
</evidence>
<evidence type="ECO:0000313" key="5">
    <source>
        <dbReference type="EMBL" id="QKI88647.1"/>
    </source>
</evidence>
<dbReference type="NCBIfam" id="TIGR00172">
    <property type="entry name" value="maf"/>
    <property type="match status" value="1"/>
</dbReference>
<dbReference type="EMBL" id="CP054020">
    <property type="protein sequence ID" value="QKI88647.1"/>
    <property type="molecule type" value="Genomic_DNA"/>
</dbReference>
<name>A0A7D4TDI1_9GAMM</name>
<sequence length="194" mass="21298">MNSKTVFLASSSPRRQELLAQMGVEFSVLDAPIDETPIESEDAAQFVTRMAREKSQQGAQQLTDEGCWVIAGDTAIVLDGEIIGKPEDPSDAQRMLRELSGRTHQVYSSVAVWHLGVLEVALNITDVVFTELAETEIKNYIATGEPLDKAGGYAIQGEAAKWIKAINGSYYGVMGLPIFELNRILQEMGFYDPV</sequence>
<dbReference type="Proteomes" id="UP000504724">
    <property type="component" value="Chromosome"/>
</dbReference>
<evidence type="ECO:0000313" key="6">
    <source>
        <dbReference type="Proteomes" id="UP000504724"/>
    </source>
</evidence>
<keyword evidence="4" id="KW-0963">Cytoplasm</keyword>
<accession>A0A7D4TDI1</accession>
<feature type="site" description="Important for substrate specificity" evidence="4">
    <location>
        <position position="14"/>
    </location>
</feature>
<dbReference type="InterPro" id="IPR029001">
    <property type="entry name" value="ITPase-like_fam"/>
</dbReference>
<dbReference type="PANTHER" id="PTHR43213">
    <property type="entry name" value="BIFUNCTIONAL DTTP/UTP PYROPHOSPHATASE/METHYLTRANSFERASE PROTEIN-RELATED"/>
    <property type="match status" value="1"/>
</dbReference>
<dbReference type="CDD" id="cd00555">
    <property type="entry name" value="Maf"/>
    <property type="match status" value="1"/>
</dbReference>
<comment type="catalytic activity">
    <reaction evidence="4">
        <text>UTP + H2O = UMP + diphosphate + H(+)</text>
        <dbReference type="Rhea" id="RHEA:29395"/>
        <dbReference type="ChEBI" id="CHEBI:15377"/>
        <dbReference type="ChEBI" id="CHEBI:15378"/>
        <dbReference type="ChEBI" id="CHEBI:33019"/>
        <dbReference type="ChEBI" id="CHEBI:46398"/>
        <dbReference type="ChEBI" id="CHEBI:57865"/>
        <dbReference type="EC" id="3.6.1.9"/>
    </reaction>
</comment>
<dbReference type="KEGG" id="txa:HQN79_03190"/>
<dbReference type="PANTHER" id="PTHR43213:SF5">
    <property type="entry name" value="BIFUNCTIONAL DTTP_UTP PYROPHOSPHATASE_METHYLTRANSFERASE PROTEIN-RELATED"/>
    <property type="match status" value="1"/>
</dbReference>
<keyword evidence="3 4" id="KW-0546">Nucleotide metabolism</keyword>
<dbReference type="InterPro" id="IPR003697">
    <property type="entry name" value="Maf-like"/>
</dbReference>
<evidence type="ECO:0000256" key="4">
    <source>
        <dbReference type="HAMAP-Rule" id="MF_00528"/>
    </source>
</evidence>
<organism evidence="5 6">
    <name type="scientific">Thiomicrorhabdus xiamenensis</name>
    <dbReference type="NCBI Taxonomy" id="2739063"/>
    <lineage>
        <taxon>Bacteria</taxon>
        <taxon>Pseudomonadati</taxon>
        <taxon>Pseudomonadota</taxon>
        <taxon>Gammaproteobacteria</taxon>
        <taxon>Thiotrichales</taxon>
        <taxon>Piscirickettsiaceae</taxon>
        <taxon>Thiomicrorhabdus</taxon>
    </lineage>
</organism>
<gene>
    <name evidence="5" type="primary">maf</name>
    <name evidence="5" type="ORF">HQN79_03190</name>
</gene>
<protein>
    <recommendedName>
        <fullName evidence="4">dTTP/UTP pyrophosphatase</fullName>
        <shortName evidence="4">dTTPase/UTPase</shortName>
        <ecNumber evidence="4">3.6.1.9</ecNumber>
    </recommendedName>
    <alternativeName>
        <fullName evidence="4">Nucleoside triphosphate pyrophosphatase</fullName>
    </alternativeName>
    <alternativeName>
        <fullName evidence="4">Nucleotide pyrophosphatase</fullName>
        <shortName evidence="4">Nucleotide PPase</shortName>
    </alternativeName>
</protein>
<proteinExistence type="inferred from homology"/>
<dbReference type="PIRSF" id="PIRSF006305">
    <property type="entry name" value="Maf"/>
    <property type="match status" value="1"/>
</dbReference>
<comment type="subcellular location">
    <subcellularLocation>
        <location evidence="4">Cytoplasm</location>
    </subcellularLocation>
</comment>
<keyword evidence="6" id="KW-1185">Reference proteome</keyword>
<dbReference type="EC" id="3.6.1.9" evidence="4"/>
<reference evidence="5 6" key="1">
    <citation type="submission" date="2020-05" db="EMBL/GenBank/DDBJ databases">
        <title>Thiomicrorhabdus sediminis sp.nov. and Thiomicrorhabdus xiamenensis sp.nov., novel sulfur-oxidizing bacteria isolated from coastal sediment.</title>
        <authorList>
            <person name="Liu X."/>
        </authorList>
    </citation>
    <scope>NUCLEOTIDE SEQUENCE [LARGE SCALE GENOMIC DNA]</scope>
    <source>
        <strain evidence="5 6">G2</strain>
    </source>
</reference>
<dbReference type="GO" id="GO:0005737">
    <property type="term" value="C:cytoplasm"/>
    <property type="evidence" value="ECO:0007669"/>
    <property type="project" value="UniProtKB-SubCell"/>
</dbReference>
<feature type="site" description="Important for substrate specificity" evidence="4">
    <location>
        <position position="156"/>
    </location>
</feature>
<dbReference type="AlphaFoldDB" id="A0A7D4TDI1"/>
<dbReference type="Pfam" id="PF02545">
    <property type="entry name" value="Maf"/>
    <property type="match status" value="1"/>
</dbReference>
<evidence type="ECO:0000256" key="2">
    <source>
        <dbReference type="ARBA" id="ARBA00022801"/>
    </source>
</evidence>
<comment type="similarity">
    <text evidence="4">Belongs to the Maf family. YhdE subfamily.</text>
</comment>
<dbReference type="SUPFAM" id="SSF52972">
    <property type="entry name" value="ITPase-like"/>
    <property type="match status" value="1"/>
</dbReference>
<dbReference type="GO" id="GO:0047429">
    <property type="term" value="F:nucleoside triphosphate diphosphatase activity"/>
    <property type="evidence" value="ECO:0007669"/>
    <property type="project" value="UniProtKB-EC"/>
</dbReference>
<comment type="caution">
    <text evidence="4">Lacks conserved residue(s) required for the propagation of feature annotation.</text>
</comment>
<feature type="active site" description="Proton acceptor" evidence="4">
    <location>
        <position position="73"/>
    </location>
</feature>
<comment type="cofactor">
    <cofactor evidence="1 4">
        <name>a divalent metal cation</name>
        <dbReference type="ChEBI" id="CHEBI:60240"/>
    </cofactor>
</comment>
<feature type="site" description="Important for substrate specificity" evidence="4">
    <location>
        <position position="74"/>
    </location>
</feature>
<dbReference type="HAMAP" id="MF_00528">
    <property type="entry name" value="Maf"/>
    <property type="match status" value="1"/>
</dbReference>
<comment type="catalytic activity">
    <reaction evidence="4">
        <text>dTTP + H2O = dTMP + diphosphate + H(+)</text>
        <dbReference type="Rhea" id="RHEA:28534"/>
        <dbReference type="ChEBI" id="CHEBI:15377"/>
        <dbReference type="ChEBI" id="CHEBI:15378"/>
        <dbReference type="ChEBI" id="CHEBI:33019"/>
        <dbReference type="ChEBI" id="CHEBI:37568"/>
        <dbReference type="ChEBI" id="CHEBI:63528"/>
        <dbReference type="EC" id="3.6.1.9"/>
    </reaction>
</comment>
<dbReference type="RefSeq" id="WP_173284260.1">
    <property type="nucleotide sequence ID" value="NZ_CP054020.1"/>
</dbReference>
<keyword evidence="2 4" id="KW-0378">Hydrolase</keyword>
<evidence type="ECO:0000256" key="1">
    <source>
        <dbReference type="ARBA" id="ARBA00001968"/>
    </source>
</evidence>
<comment type="function">
    <text evidence="4">Nucleoside triphosphate pyrophosphatase that hydrolyzes dTTP and UTP. May have a dual role in cell division arrest and in preventing the incorporation of modified nucleotides into cellular nucleic acids.</text>
</comment>